<evidence type="ECO:0000256" key="1">
    <source>
        <dbReference type="ARBA" id="ARBA00007637"/>
    </source>
</evidence>
<dbReference type="InterPro" id="IPR036291">
    <property type="entry name" value="NAD(P)-bd_dom_sf"/>
</dbReference>
<dbReference type="Gene3D" id="3.40.50.720">
    <property type="entry name" value="NAD(P)-binding Rossmann-like Domain"/>
    <property type="match status" value="1"/>
</dbReference>
<accession>A0AAE3H2R2</accession>
<dbReference type="InterPro" id="IPR001509">
    <property type="entry name" value="Epimerase_deHydtase"/>
</dbReference>
<evidence type="ECO:0000313" key="4">
    <source>
        <dbReference type="Proteomes" id="UP001204144"/>
    </source>
</evidence>
<dbReference type="Proteomes" id="UP001204144">
    <property type="component" value="Unassembled WGS sequence"/>
</dbReference>
<dbReference type="Pfam" id="PF01370">
    <property type="entry name" value="Epimerase"/>
    <property type="match status" value="1"/>
</dbReference>
<comment type="similarity">
    <text evidence="1">Belongs to the NAD(P)-dependent epimerase/dehydratase family.</text>
</comment>
<evidence type="ECO:0000313" key="3">
    <source>
        <dbReference type="EMBL" id="MCP9762914.1"/>
    </source>
</evidence>
<dbReference type="RefSeq" id="WP_255036692.1">
    <property type="nucleotide sequence ID" value="NZ_RJUF01000017.1"/>
</dbReference>
<keyword evidence="4" id="KW-1185">Reference proteome</keyword>
<proteinExistence type="inferred from homology"/>
<dbReference type="SUPFAM" id="SSF51735">
    <property type="entry name" value="NAD(P)-binding Rossmann-fold domains"/>
    <property type="match status" value="1"/>
</dbReference>
<comment type="caution">
    <text evidence="3">The sequence shown here is derived from an EMBL/GenBank/DDBJ whole genome shotgun (WGS) entry which is preliminary data.</text>
</comment>
<dbReference type="EMBL" id="RJUF01000017">
    <property type="protein sequence ID" value="MCP9762914.1"/>
    <property type="molecule type" value="Genomic_DNA"/>
</dbReference>
<protein>
    <submittedName>
        <fullName evidence="3">NAD-dependent epimerase/dehydratase family protein</fullName>
    </submittedName>
</protein>
<sequence>MMKILITGGAGNVGSSLAAYLLNIGKYEVCIFDNLLTGDLSKLPSADLPNWWFIRGDVNNYQDISAVMLSNRFEYVFHYAAVVGVKRTLDNPKMVLNDIDGIRNILDLSKNTGVKRVFYSSSSEVYGEPVEIPQFEDTTPLNSKLPYAIVKNLGEAYLKSYNKEFGLEFTIFRFFNTYGPNQSLDFVIAKFLNLAMNNLDITIYGDGKQTRTFCYVDDNLEVTKRILEGGYFKNEILNIGNDIEYTVLELAQIIINITNSKSKIISLDPLVEGDMTRRKPDISKMRKVLNRELISLEEGIKKMIKYK</sequence>
<dbReference type="AlphaFoldDB" id="A0AAE3H2R2"/>
<organism evidence="3 4">
    <name type="scientific">Lacihabitans soyangensis</name>
    <dbReference type="NCBI Taxonomy" id="869394"/>
    <lineage>
        <taxon>Bacteria</taxon>
        <taxon>Pseudomonadati</taxon>
        <taxon>Bacteroidota</taxon>
        <taxon>Cytophagia</taxon>
        <taxon>Cytophagales</taxon>
        <taxon>Leadbetterellaceae</taxon>
        <taxon>Lacihabitans</taxon>
    </lineage>
</organism>
<name>A0AAE3H2R2_9BACT</name>
<reference evidence="3 4" key="1">
    <citation type="submission" date="2018-11" db="EMBL/GenBank/DDBJ databases">
        <title>Novel bacteria species description.</title>
        <authorList>
            <person name="Han J.-H."/>
        </authorList>
    </citation>
    <scope>NUCLEOTIDE SEQUENCE [LARGE SCALE GENOMIC DNA]</scope>
    <source>
        <strain evidence="3 4">KCTC23259</strain>
    </source>
</reference>
<feature type="domain" description="NAD-dependent epimerase/dehydratase" evidence="2">
    <location>
        <begin position="4"/>
        <end position="240"/>
    </location>
</feature>
<evidence type="ECO:0000259" key="2">
    <source>
        <dbReference type="Pfam" id="PF01370"/>
    </source>
</evidence>
<dbReference type="PANTHER" id="PTHR43000">
    <property type="entry name" value="DTDP-D-GLUCOSE 4,6-DEHYDRATASE-RELATED"/>
    <property type="match status" value="1"/>
</dbReference>
<gene>
    <name evidence="3" type="ORF">EGI31_08085</name>
</gene>